<dbReference type="GO" id="GO:0050660">
    <property type="term" value="F:flavin adenine dinucleotide binding"/>
    <property type="evidence" value="ECO:0007669"/>
    <property type="project" value="InterPro"/>
</dbReference>
<keyword evidence="4" id="KW-0560">Oxidoreductase</keyword>
<sequence>MATTGQLIAPIPTQLPELKPDTYFSQAQWQILLALVDATVPSIISDSAVTDKKDHLQIPMSQLEDSYMRIKSSMRHPPDYTKFQQYLQSRPLDNPRFLQAVKRILEGVPDTKVCFAQTDPLLRELSGYTEVADDYKPGPSFDFDFMQFEAGIEIETIDTDVVIVGSGCGGAVCAKVLSEAGHKVIVVDKGYHFPPSQLPMTAEAGVKFLYEGNGALQSVDGSVTILAGSCWGGGGTVNWSVSLHPQGFLRQEWADQGLDFFTTQEFQHCIDRVCDFMGVSDAHIRHNHGASVILNGAKKLGWAAKPCPQNTGGAEHYCGHCATGCGSSEKEGPSVSWLPAAARAGAKFIEGFNVSKVLFDETRGMKTAVGILGTWTSRDNNGNIHTPESERVQRQIQIRAKKVVVACGTLNSPLLLMRSGLRNPHIGRHLYIHPVGQMNALFSEDIRGWEGGILTSVCTSFENLDGKGHGVKLEPTSMIPHMFLHGHPWRSALQWKLDALRSRQMNSYIAIARDRDTGRVYPDPHDGRPTVEYSPSALDRKHILAGIIALAKMCYIEGATEIWPFVKSIPSFVRRSKPTTPAADEGDDIDQGINDPDFVAWLKNLERTGLNHPDATFSSAHQMGSCRMSAHPARGVVDPEGRVWEARNLYVADASVFPTASGVNPMITTMAIADWIARRVSKDLTRGEQIRATL</sequence>
<comment type="similarity">
    <text evidence="1">Belongs to the GMC oxidoreductase family.</text>
</comment>
<dbReference type="PANTHER" id="PTHR46056">
    <property type="entry name" value="LONG-CHAIN-ALCOHOL OXIDASE"/>
    <property type="match status" value="1"/>
</dbReference>
<comment type="caution">
    <text evidence="8">The sequence shown here is derived from an EMBL/GenBank/DDBJ whole genome shotgun (WGS) entry which is preliminary data.</text>
</comment>
<evidence type="ECO:0000259" key="7">
    <source>
        <dbReference type="Pfam" id="PF05199"/>
    </source>
</evidence>
<name>A0AAX6MCJ0_9PEZI</name>
<accession>A0AAX6MCJ0</accession>
<dbReference type="Pfam" id="PF05199">
    <property type="entry name" value="GMC_oxred_C"/>
    <property type="match status" value="1"/>
</dbReference>
<dbReference type="AlphaFoldDB" id="A0AAX6MCJ0"/>
<gene>
    <name evidence="8" type="ORF">Daesc_008685</name>
</gene>
<protein>
    <recommendedName>
        <fullName evidence="10">Long-chain-alcohol oxidase</fullName>
    </recommendedName>
</protein>
<organism evidence="8 9">
    <name type="scientific">Daldinia eschscholtzii</name>
    <dbReference type="NCBI Taxonomy" id="292717"/>
    <lineage>
        <taxon>Eukaryota</taxon>
        <taxon>Fungi</taxon>
        <taxon>Dikarya</taxon>
        <taxon>Ascomycota</taxon>
        <taxon>Pezizomycotina</taxon>
        <taxon>Sordariomycetes</taxon>
        <taxon>Xylariomycetidae</taxon>
        <taxon>Xylariales</taxon>
        <taxon>Hypoxylaceae</taxon>
        <taxon>Daldinia</taxon>
    </lineage>
</organism>
<dbReference type="EMBL" id="JBANMG010000008">
    <property type="protein sequence ID" value="KAK6950359.1"/>
    <property type="molecule type" value="Genomic_DNA"/>
</dbReference>
<dbReference type="InterPro" id="IPR000172">
    <property type="entry name" value="GMC_OxRdtase_N"/>
</dbReference>
<dbReference type="Gene3D" id="3.50.50.60">
    <property type="entry name" value="FAD/NAD(P)-binding domain"/>
    <property type="match status" value="2"/>
</dbReference>
<evidence type="ECO:0000259" key="6">
    <source>
        <dbReference type="Pfam" id="PF00890"/>
    </source>
</evidence>
<dbReference type="InterPro" id="IPR007867">
    <property type="entry name" value="GMC_OxRtase_C"/>
</dbReference>
<dbReference type="GO" id="GO:0016614">
    <property type="term" value="F:oxidoreductase activity, acting on CH-OH group of donors"/>
    <property type="evidence" value="ECO:0007669"/>
    <property type="project" value="InterPro"/>
</dbReference>
<dbReference type="Pfam" id="PF00890">
    <property type="entry name" value="FAD_binding_2"/>
    <property type="match status" value="1"/>
</dbReference>
<evidence type="ECO:0000256" key="4">
    <source>
        <dbReference type="ARBA" id="ARBA00023002"/>
    </source>
</evidence>
<proteinExistence type="inferred from homology"/>
<evidence type="ECO:0000256" key="1">
    <source>
        <dbReference type="ARBA" id="ARBA00010790"/>
    </source>
</evidence>
<dbReference type="InterPro" id="IPR003953">
    <property type="entry name" value="FAD-dep_OxRdtase_2_FAD-bd"/>
</dbReference>
<evidence type="ECO:0000256" key="2">
    <source>
        <dbReference type="ARBA" id="ARBA00022630"/>
    </source>
</evidence>
<dbReference type="Proteomes" id="UP001369815">
    <property type="component" value="Unassembled WGS sequence"/>
</dbReference>
<keyword evidence="2" id="KW-0285">Flavoprotein</keyword>
<feature type="domain" description="Glucose-methanol-choline oxidoreductase C-terminal" evidence="7">
    <location>
        <begin position="517"/>
        <end position="673"/>
    </location>
</feature>
<reference evidence="8 9" key="1">
    <citation type="journal article" date="2024" name="Front Chem Biol">
        <title>Unveiling the potential of Daldinia eschscholtzii MFLUCC 19-0629 through bioactivity and bioinformatics studies for enhanced sustainable agriculture production.</title>
        <authorList>
            <person name="Brooks S."/>
            <person name="Weaver J.A."/>
            <person name="Klomchit A."/>
            <person name="Alharthi S.A."/>
            <person name="Onlamun T."/>
            <person name="Nurani R."/>
            <person name="Vong T.K."/>
            <person name="Alberti F."/>
            <person name="Greco C."/>
        </authorList>
    </citation>
    <scope>NUCLEOTIDE SEQUENCE [LARGE SCALE GENOMIC DNA]</scope>
    <source>
        <strain evidence="8">MFLUCC 19-0629</strain>
    </source>
</reference>
<evidence type="ECO:0000313" key="8">
    <source>
        <dbReference type="EMBL" id="KAK6950359.1"/>
    </source>
</evidence>
<feature type="domain" description="FAD-dependent oxidoreductase 2 FAD-binding" evidence="6">
    <location>
        <begin position="160"/>
        <end position="192"/>
    </location>
</feature>
<evidence type="ECO:0000313" key="9">
    <source>
        <dbReference type="Proteomes" id="UP001369815"/>
    </source>
</evidence>
<keyword evidence="3" id="KW-0274">FAD</keyword>
<dbReference type="PANTHER" id="PTHR46056:SF12">
    <property type="entry name" value="LONG-CHAIN-ALCOHOL OXIDASE"/>
    <property type="match status" value="1"/>
</dbReference>
<evidence type="ECO:0000256" key="3">
    <source>
        <dbReference type="ARBA" id="ARBA00022827"/>
    </source>
</evidence>
<feature type="domain" description="Glucose-methanol-choline oxidoreductase N-terminal" evidence="5">
    <location>
        <begin position="207"/>
        <end position="435"/>
    </location>
</feature>
<dbReference type="Pfam" id="PF00732">
    <property type="entry name" value="GMC_oxred_N"/>
    <property type="match status" value="1"/>
</dbReference>
<keyword evidence="9" id="KW-1185">Reference proteome</keyword>
<evidence type="ECO:0008006" key="10">
    <source>
        <dbReference type="Google" id="ProtNLM"/>
    </source>
</evidence>
<evidence type="ECO:0000259" key="5">
    <source>
        <dbReference type="Pfam" id="PF00732"/>
    </source>
</evidence>
<dbReference type="SUPFAM" id="SSF51905">
    <property type="entry name" value="FAD/NAD(P)-binding domain"/>
    <property type="match status" value="1"/>
</dbReference>
<dbReference type="InterPro" id="IPR036188">
    <property type="entry name" value="FAD/NAD-bd_sf"/>
</dbReference>